<feature type="domain" description="Glycosyl transferase family 1" evidence="1">
    <location>
        <begin position="168"/>
        <end position="324"/>
    </location>
</feature>
<accession>D5BSH2</accession>
<dbReference type="EMBL" id="CP001751">
    <property type="protein sequence ID" value="ADE39219.1"/>
    <property type="molecule type" value="Genomic_DNA"/>
</dbReference>
<evidence type="ECO:0000259" key="1">
    <source>
        <dbReference type="Pfam" id="PF00534"/>
    </source>
</evidence>
<dbReference type="STRING" id="488538.SAR116_0976"/>
<dbReference type="Pfam" id="PF13439">
    <property type="entry name" value="Glyco_transf_4"/>
    <property type="match status" value="1"/>
</dbReference>
<dbReference type="Gene3D" id="3.40.50.2000">
    <property type="entry name" value="Glycogen Phosphorylase B"/>
    <property type="match status" value="2"/>
</dbReference>
<evidence type="ECO:0000313" key="4">
    <source>
        <dbReference type="Proteomes" id="UP000007460"/>
    </source>
</evidence>
<dbReference type="AlphaFoldDB" id="D5BSH2"/>
<proteinExistence type="predicted"/>
<keyword evidence="3" id="KW-0808">Transferase</keyword>
<evidence type="ECO:0000259" key="2">
    <source>
        <dbReference type="Pfam" id="PF13439"/>
    </source>
</evidence>
<dbReference type="InterPro" id="IPR001296">
    <property type="entry name" value="Glyco_trans_1"/>
</dbReference>
<dbReference type="SUPFAM" id="SSF53756">
    <property type="entry name" value="UDP-Glycosyltransferase/glycogen phosphorylase"/>
    <property type="match status" value="1"/>
</dbReference>
<dbReference type="eggNOG" id="COG0438">
    <property type="taxonomic scope" value="Bacteria"/>
</dbReference>
<sequence length="349" mass="39219">MIELICRLLRKDGVQSDIHVLSDNTKQKLIEVDGTPVTRSIRIGYIATTPFSLNAFRDFRALRTPNSLIHIHSPYPLGEILFLLFGRKMKSVVTYHSDIVGYEFLYFFYKPLQYLFLKKVDVIVATSEKYKESSAVLKKFAPKVKVIPLGISDDWDKVAETELAPKVTEVLMSDYMLFLGALRGYKGLKVLLEAAKKTKSQIIIAGDGPLKEDLERIIKTQSIKNVTLLGAVTEQEKNALLSNCSALVLPSTMRSEAFGIVLLEASAHSKPMISTKLGTGTDLINQHMETGLVVSKKSANDLASAMNFLIDNQHVRLEMGQKARLLFEQKYTAKVMSQHYLDLYKELQN</sequence>
<keyword evidence="3" id="KW-0328">Glycosyltransferase</keyword>
<dbReference type="PANTHER" id="PTHR45947:SF3">
    <property type="entry name" value="SULFOQUINOVOSYL TRANSFERASE SQD2"/>
    <property type="match status" value="1"/>
</dbReference>
<dbReference type="Pfam" id="PF00534">
    <property type="entry name" value="Glycos_transf_1"/>
    <property type="match status" value="1"/>
</dbReference>
<dbReference type="PANTHER" id="PTHR45947">
    <property type="entry name" value="SULFOQUINOVOSYL TRANSFERASE SQD2"/>
    <property type="match status" value="1"/>
</dbReference>
<dbReference type="InterPro" id="IPR050194">
    <property type="entry name" value="Glycosyltransferase_grp1"/>
</dbReference>
<reference evidence="3 4" key="1">
    <citation type="journal article" date="2010" name="J. Bacteriol.">
        <title>Complete genome sequence of "Candidatus Puniceispirillum marinum" IMCC1322, a representative of the SAR116 clade in the Alphaproteobacteria.</title>
        <authorList>
            <person name="Oh H.M."/>
            <person name="Kwon K.K."/>
            <person name="Kang I."/>
            <person name="Kang S.G."/>
            <person name="Lee J.H."/>
            <person name="Kim S.J."/>
            <person name="Cho J.C."/>
        </authorList>
    </citation>
    <scope>NUCLEOTIDE SEQUENCE [LARGE SCALE GENOMIC DNA]</scope>
    <source>
        <strain evidence="3 4">IMCC1322</strain>
    </source>
</reference>
<dbReference type="CAZy" id="GT4">
    <property type="family name" value="Glycosyltransferase Family 4"/>
</dbReference>
<feature type="domain" description="Glycosyltransferase subfamily 4-like N-terminal" evidence="2">
    <location>
        <begin position="5"/>
        <end position="154"/>
    </location>
</feature>
<dbReference type="Proteomes" id="UP000007460">
    <property type="component" value="Chromosome"/>
</dbReference>
<dbReference type="GO" id="GO:0016757">
    <property type="term" value="F:glycosyltransferase activity"/>
    <property type="evidence" value="ECO:0007669"/>
    <property type="project" value="UniProtKB-KW"/>
</dbReference>
<organism evidence="3 4">
    <name type="scientific">Puniceispirillum marinum (strain IMCC1322)</name>
    <dbReference type="NCBI Taxonomy" id="488538"/>
    <lineage>
        <taxon>Bacteria</taxon>
        <taxon>Pseudomonadati</taxon>
        <taxon>Pseudomonadota</taxon>
        <taxon>Alphaproteobacteria</taxon>
        <taxon>Candidatus Puniceispirillales</taxon>
        <taxon>Candidatus Puniceispirillaceae</taxon>
        <taxon>Candidatus Puniceispirillum</taxon>
    </lineage>
</organism>
<protein>
    <submittedName>
        <fullName evidence="3">Probable glycosyltransferase protein</fullName>
        <ecNumber evidence="3">2.4.1.-</ecNumber>
    </submittedName>
</protein>
<evidence type="ECO:0000313" key="3">
    <source>
        <dbReference type="EMBL" id="ADE39219.1"/>
    </source>
</evidence>
<dbReference type="InterPro" id="IPR028098">
    <property type="entry name" value="Glyco_trans_4-like_N"/>
</dbReference>
<gene>
    <name evidence="3" type="ordered locus">SAR116_0976</name>
</gene>
<dbReference type="EC" id="2.4.1.-" evidence="3"/>
<dbReference type="HOGENOM" id="CLU_009583_2_1_5"/>
<keyword evidence="4" id="KW-1185">Reference proteome</keyword>
<name>D5BSH2_PUNMI</name>
<dbReference type="KEGG" id="apb:SAR116_0976"/>